<proteinExistence type="predicted"/>
<geneLocation type="mitochondrion" evidence="2"/>
<gene>
    <name evidence="2" type="primary">orf05839</name>
    <name evidence="2" type="ORF">Q903MT_gene5807</name>
</gene>
<feature type="chain" id="PRO_5025651786" description="Lipoprotein" evidence="1">
    <location>
        <begin position="24"/>
        <end position="51"/>
    </location>
</feature>
<evidence type="ECO:0000313" key="2">
    <source>
        <dbReference type="EMBL" id="QHR91771.1"/>
    </source>
</evidence>
<name>A0A6B9XWW2_PICSI</name>
<keyword evidence="1" id="KW-0732">Signal</keyword>
<accession>A0A6B9XWW2</accession>
<sequence>MFTIKSFSGAPTWLLSLTSSAMTACWDYPIDEQNYTSIQPNTTFLFLLFRN</sequence>
<reference evidence="2" key="1">
    <citation type="submission" date="2019-03" db="EMBL/GenBank/DDBJ databases">
        <title>Largest Complete Mitochondrial Genome of a Gymnosperm, Sitka Spruce (Picea sitchensis), Indicates Complex Physical Structure.</title>
        <authorList>
            <person name="Jackman S.D."/>
            <person name="Coombe L."/>
            <person name="Warren R."/>
            <person name="Kirk H."/>
            <person name="Trinh E."/>
            <person name="McLeod T."/>
            <person name="Pleasance S."/>
            <person name="Pandoh P."/>
            <person name="Zhao Y."/>
            <person name="Coope R."/>
            <person name="Bousquet J."/>
            <person name="Bohlmann J.C."/>
            <person name="Jones S.J.M."/>
            <person name="Birol I."/>
        </authorList>
    </citation>
    <scope>NUCLEOTIDE SEQUENCE</scope>
    <source>
        <strain evidence="2">Q903</strain>
    </source>
</reference>
<organism evidence="2">
    <name type="scientific">Picea sitchensis</name>
    <name type="common">Sitka spruce</name>
    <name type="synonym">Pinus sitchensis</name>
    <dbReference type="NCBI Taxonomy" id="3332"/>
    <lineage>
        <taxon>Eukaryota</taxon>
        <taxon>Viridiplantae</taxon>
        <taxon>Streptophyta</taxon>
        <taxon>Embryophyta</taxon>
        <taxon>Tracheophyta</taxon>
        <taxon>Spermatophyta</taxon>
        <taxon>Pinopsida</taxon>
        <taxon>Pinidae</taxon>
        <taxon>Conifers I</taxon>
        <taxon>Pinales</taxon>
        <taxon>Pinaceae</taxon>
        <taxon>Picea</taxon>
    </lineage>
</organism>
<protein>
    <recommendedName>
        <fullName evidence="3">Lipoprotein</fullName>
    </recommendedName>
</protein>
<evidence type="ECO:0000256" key="1">
    <source>
        <dbReference type="SAM" id="SignalP"/>
    </source>
</evidence>
<evidence type="ECO:0008006" key="3">
    <source>
        <dbReference type="Google" id="ProtNLM"/>
    </source>
</evidence>
<dbReference type="AlphaFoldDB" id="A0A6B9XWW2"/>
<keyword evidence="2" id="KW-0496">Mitochondrion</keyword>
<feature type="signal peptide" evidence="1">
    <location>
        <begin position="1"/>
        <end position="23"/>
    </location>
</feature>
<dbReference type="PROSITE" id="PS51257">
    <property type="entry name" value="PROKAR_LIPOPROTEIN"/>
    <property type="match status" value="1"/>
</dbReference>
<dbReference type="EMBL" id="MK697702">
    <property type="protein sequence ID" value="QHR91771.1"/>
    <property type="molecule type" value="Genomic_DNA"/>
</dbReference>